<dbReference type="EMBL" id="JBEPTQ010000002">
    <property type="protein sequence ID" value="MET4719312.1"/>
    <property type="molecule type" value="Genomic_DNA"/>
</dbReference>
<evidence type="ECO:0000313" key="3">
    <source>
        <dbReference type="Proteomes" id="UP001549291"/>
    </source>
</evidence>
<keyword evidence="1" id="KW-0812">Transmembrane</keyword>
<evidence type="ECO:0000256" key="1">
    <source>
        <dbReference type="SAM" id="Phobius"/>
    </source>
</evidence>
<keyword evidence="3" id="KW-1185">Reference proteome</keyword>
<reference evidence="2 3" key="1">
    <citation type="submission" date="2024-06" db="EMBL/GenBank/DDBJ databases">
        <title>Genomic Encyclopedia of Type Strains, Phase V (KMG-V): Genome sequencing to study the core and pangenomes of soil and plant-associated prokaryotes.</title>
        <authorList>
            <person name="Whitman W."/>
        </authorList>
    </citation>
    <scope>NUCLEOTIDE SEQUENCE [LARGE SCALE GENOMIC DNA]</scope>
    <source>
        <strain evidence="2 3">USDA 160</strain>
    </source>
</reference>
<dbReference type="Proteomes" id="UP001549291">
    <property type="component" value="Unassembled WGS sequence"/>
</dbReference>
<gene>
    <name evidence="2" type="ORF">ABIF63_003418</name>
</gene>
<accession>A0ABV2RQT2</accession>
<comment type="caution">
    <text evidence="2">The sequence shown here is derived from an EMBL/GenBank/DDBJ whole genome shotgun (WGS) entry which is preliminary data.</text>
</comment>
<feature type="transmembrane region" description="Helical" evidence="1">
    <location>
        <begin position="6"/>
        <end position="27"/>
    </location>
</feature>
<evidence type="ECO:0000313" key="2">
    <source>
        <dbReference type="EMBL" id="MET4719312.1"/>
    </source>
</evidence>
<keyword evidence="1" id="KW-1133">Transmembrane helix</keyword>
<keyword evidence="1" id="KW-0472">Membrane</keyword>
<sequence length="29" mass="3090">MISPILFDIAVIAVSAFNVVLVALLILSF</sequence>
<organism evidence="2 3">
    <name type="scientific">Bradyrhizobium japonicum</name>
    <dbReference type="NCBI Taxonomy" id="375"/>
    <lineage>
        <taxon>Bacteria</taxon>
        <taxon>Pseudomonadati</taxon>
        <taxon>Pseudomonadota</taxon>
        <taxon>Alphaproteobacteria</taxon>
        <taxon>Hyphomicrobiales</taxon>
        <taxon>Nitrobacteraceae</taxon>
        <taxon>Bradyrhizobium</taxon>
    </lineage>
</organism>
<proteinExistence type="predicted"/>
<protein>
    <submittedName>
        <fullName evidence="2">Uncharacterized protein</fullName>
    </submittedName>
</protein>
<name>A0ABV2RQT2_BRAJP</name>